<keyword evidence="6" id="KW-0902">Two-component regulatory system</keyword>
<evidence type="ECO:0000256" key="6">
    <source>
        <dbReference type="ARBA" id="ARBA00023012"/>
    </source>
</evidence>
<dbReference type="Pfam" id="PF00512">
    <property type="entry name" value="HisKA"/>
    <property type="match status" value="1"/>
</dbReference>
<keyword evidence="7" id="KW-0472">Membrane</keyword>
<comment type="caution">
    <text evidence="9">The sequence shown here is derived from an EMBL/GenBank/DDBJ whole genome shotgun (WGS) entry which is preliminary data.</text>
</comment>
<proteinExistence type="predicted"/>
<dbReference type="Gene3D" id="3.40.50.2300">
    <property type="match status" value="1"/>
</dbReference>
<dbReference type="Gene3D" id="3.30.565.10">
    <property type="entry name" value="Histidine kinase-like ATPase, C-terminal domain"/>
    <property type="match status" value="1"/>
</dbReference>
<dbReference type="InterPro" id="IPR036890">
    <property type="entry name" value="HATPase_C_sf"/>
</dbReference>
<evidence type="ECO:0000256" key="5">
    <source>
        <dbReference type="ARBA" id="ARBA00022777"/>
    </source>
</evidence>
<evidence type="ECO:0000313" key="9">
    <source>
        <dbReference type="EMBL" id="TGY68908.1"/>
    </source>
</evidence>
<dbReference type="AlphaFoldDB" id="A0A4S2FJ52"/>
<dbReference type="Pfam" id="PF02518">
    <property type="entry name" value="HATPase_c"/>
    <property type="match status" value="1"/>
</dbReference>
<dbReference type="SMART" id="SM00387">
    <property type="entry name" value="HATPase_c"/>
    <property type="match status" value="1"/>
</dbReference>
<dbReference type="CDD" id="cd00082">
    <property type="entry name" value="HisKA"/>
    <property type="match status" value="1"/>
</dbReference>
<dbReference type="InterPro" id="IPR003661">
    <property type="entry name" value="HisK_dim/P_dom"/>
</dbReference>
<keyword evidence="7" id="KW-1133">Transmembrane helix</keyword>
<dbReference type="InterPro" id="IPR004358">
    <property type="entry name" value="Sig_transdc_His_kin-like_C"/>
</dbReference>
<feature type="transmembrane region" description="Helical" evidence="7">
    <location>
        <begin position="354"/>
        <end position="379"/>
    </location>
</feature>
<dbReference type="Gene3D" id="1.10.287.130">
    <property type="match status" value="1"/>
</dbReference>
<reference evidence="9 10" key="1">
    <citation type="submission" date="2019-04" db="EMBL/GenBank/DDBJ databases">
        <title>Microbes associate with the intestines of laboratory mice.</title>
        <authorList>
            <person name="Navarre W."/>
            <person name="Wong E."/>
            <person name="Huang K."/>
            <person name="Tropini C."/>
            <person name="Ng K."/>
            <person name="Yu B."/>
        </authorList>
    </citation>
    <scope>NUCLEOTIDE SEQUENCE [LARGE SCALE GENOMIC DNA]</scope>
    <source>
        <strain evidence="9 10">NM22_B1</strain>
    </source>
</reference>
<dbReference type="PANTHER" id="PTHR43711:SF31">
    <property type="entry name" value="HISTIDINE KINASE"/>
    <property type="match status" value="1"/>
</dbReference>
<keyword evidence="7" id="KW-0812">Transmembrane</keyword>
<dbReference type="EC" id="2.7.13.3" evidence="2"/>
<dbReference type="InterPro" id="IPR050736">
    <property type="entry name" value="Sensor_HK_Regulatory"/>
</dbReference>
<gene>
    <name evidence="9" type="ORF">E5339_14760</name>
</gene>
<dbReference type="InterPro" id="IPR003594">
    <property type="entry name" value="HATPase_dom"/>
</dbReference>
<dbReference type="InterPro" id="IPR005467">
    <property type="entry name" value="His_kinase_dom"/>
</dbReference>
<keyword evidence="5 9" id="KW-0418">Kinase</keyword>
<dbReference type="PRINTS" id="PR00344">
    <property type="entry name" value="BCTRLSENSOR"/>
</dbReference>
<dbReference type="SMART" id="SM00388">
    <property type="entry name" value="HisKA"/>
    <property type="match status" value="1"/>
</dbReference>
<dbReference type="PROSITE" id="PS50109">
    <property type="entry name" value="HIS_KIN"/>
    <property type="match status" value="1"/>
</dbReference>
<evidence type="ECO:0000256" key="1">
    <source>
        <dbReference type="ARBA" id="ARBA00000085"/>
    </source>
</evidence>
<evidence type="ECO:0000256" key="2">
    <source>
        <dbReference type="ARBA" id="ARBA00012438"/>
    </source>
</evidence>
<dbReference type="InterPro" id="IPR036097">
    <property type="entry name" value="HisK_dim/P_sf"/>
</dbReference>
<evidence type="ECO:0000256" key="3">
    <source>
        <dbReference type="ARBA" id="ARBA00022553"/>
    </source>
</evidence>
<protein>
    <recommendedName>
        <fullName evidence="2">histidine kinase</fullName>
        <ecNumber evidence="2">2.7.13.3</ecNumber>
    </recommendedName>
</protein>
<dbReference type="GO" id="GO:0000155">
    <property type="term" value="F:phosphorelay sensor kinase activity"/>
    <property type="evidence" value="ECO:0007669"/>
    <property type="project" value="InterPro"/>
</dbReference>
<evidence type="ECO:0000313" key="10">
    <source>
        <dbReference type="Proteomes" id="UP000310760"/>
    </source>
</evidence>
<evidence type="ECO:0000256" key="4">
    <source>
        <dbReference type="ARBA" id="ARBA00022679"/>
    </source>
</evidence>
<evidence type="ECO:0000256" key="7">
    <source>
        <dbReference type="SAM" id="Phobius"/>
    </source>
</evidence>
<name>A0A4S2FJ52_9BACT</name>
<dbReference type="PANTHER" id="PTHR43711">
    <property type="entry name" value="TWO-COMPONENT HISTIDINE KINASE"/>
    <property type="match status" value="1"/>
</dbReference>
<dbReference type="SUPFAM" id="SSF55874">
    <property type="entry name" value="ATPase domain of HSP90 chaperone/DNA topoisomerase II/histidine kinase"/>
    <property type="match status" value="1"/>
</dbReference>
<keyword evidence="3" id="KW-0597">Phosphoprotein</keyword>
<dbReference type="RefSeq" id="WP_135952167.1">
    <property type="nucleotide sequence ID" value="NZ_CAKOCL010000002.1"/>
</dbReference>
<dbReference type="EMBL" id="SRYJ01000034">
    <property type="protein sequence ID" value="TGY68908.1"/>
    <property type="molecule type" value="Genomic_DNA"/>
</dbReference>
<comment type="catalytic activity">
    <reaction evidence="1">
        <text>ATP + protein L-histidine = ADP + protein N-phospho-L-histidine.</text>
        <dbReference type="EC" id="2.7.13.3"/>
    </reaction>
</comment>
<organism evidence="9 10">
    <name type="scientific">Phocaeicola sartorii</name>
    <dbReference type="NCBI Taxonomy" id="671267"/>
    <lineage>
        <taxon>Bacteria</taxon>
        <taxon>Pseudomonadati</taxon>
        <taxon>Bacteroidota</taxon>
        <taxon>Bacteroidia</taxon>
        <taxon>Bacteroidales</taxon>
        <taxon>Bacteroidaceae</taxon>
        <taxon>Phocaeicola</taxon>
    </lineage>
</organism>
<keyword evidence="4" id="KW-0808">Transferase</keyword>
<evidence type="ECO:0000259" key="8">
    <source>
        <dbReference type="PROSITE" id="PS50109"/>
    </source>
</evidence>
<dbReference type="Proteomes" id="UP000310760">
    <property type="component" value="Unassembled WGS sequence"/>
</dbReference>
<dbReference type="SUPFAM" id="SSF47384">
    <property type="entry name" value="Homodimeric domain of signal transducing histidine kinase"/>
    <property type="match status" value="1"/>
</dbReference>
<feature type="domain" description="Histidine kinase" evidence="8">
    <location>
        <begin position="533"/>
        <end position="748"/>
    </location>
</feature>
<sequence length="751" mass="87292">MRIIDLIISFCIIELFLASCSEKECNVLVIHSYEKDYPGYKEYNRLIEKEFSSSSFSADIHYFYLDCEQYDEPGEIRAIKRLLDTCTHWKPDVILVNEDQATYSLLKTHHPLLKETPTIFAGVNYPNWGLIEQYPNLTGFHDKIDLKKNLRMIEKITGQRDIYTVLDYTFIDRKIREDAREQLVTDSIIDNLDWRFNWATVVRESKKGKIVFSGYSVRNPSKQWNRSARPEKDFIWAVSKYGSRPYLQLKFDYVTVTIASSSTRFRFTAINELFDCGYNFLGGYITPIPVQVEEQVKTAVRVLNGEDISCIPIRESAKEYYIDWNILHRGGMGLKDIPAEYTVINVPFKVRSPFLWWFLWVGGALFVSCLLAFVTYLYWRETQRKRNVLYALEDEKESLALAVAGSDSYAWRLKKDKMIFDSFLGKKSDLESYSLDVSVFCSFIHPSFLPQVESILHRDMIDGKRFVELQCDFDGKGYQWWELRCSTMKSIFGEQKTTGLLLNIEEYKKREQELIEAREVAEKAELKESFLANMSHEIRTPLNAIVGFSNLLASPDMEFSDEEKKQFIDTITRNNELLLKLINDILEISRIESGYFSFNNEDWSLAAVVDEIYQTHSLLMPRTLEFSLEKGDGTVWVHLDRDRLVQVITNFLNNAAKFTTKGYIKLGWNYVEERHEVELYVEDTGIGISKSEQKVIFSRFYKKDEFVQGTGLGLFICKVIVEKLGGRIALSSEVGVGSRFSVFFSAEKRDF</sequence>
<accession>A0A4S2FJ52</accession>